<keyword evidence="3" id="KW-1185">Reference proteome</keyword>
<reference evidence="2" key="1">
    <citation type="submission" date="2022-06" db="EMBL/GenBank/DDBJ databases">
        <title>CFH 74404 Thermomicrobiaceae sp.</title>
        <authorList>
            <person name="Ming H."/>
            <person name="Li W.-J."/>
            <person name="Zhao Z."/>
        </authorList>
    </citation>
    <scope>NUCLEOTIDE SEQUENCE</scope>
    <source>
        <strain evidence="2">CFH 74404</strain>
    </source>
</reference>
<dbReference type="Proteomes" id="UP001165306">
    <property type="component" value="Unassembled WGS sequence"/>
</dbReference>
<dbReference type="GO" id="GO:0005737">
    <property type="term" value="C:cytoplasm"/>
    <property type="evidence" value="ECO:0007669"/>
    <property type="project" value="TreeGrafter"/>
</dbReference>
<dbReference type="PANTHER" id="PTHR13847">
    <property type="entry name" value="SARCOSINE DEHYDROGENASE-RELATED"/>
    <property type="match status" value="1"/>
</dbReference>
<dbReference type="PANTHER" id="PTHR13847:SF285">
    <property type="entry name" value="FAD DEPENDENT OXIDOREDUCTASE DOMAIN-CONTAINING PROTEIN"/>
    <property type="match status" value="1"/>
</dbReference>
<protein>
    <submittedName>
        <fullName evidence="2">FAD-binding oxidoreductase</fullName>
    </submittedName>
</protein>
<dbReference type="SUPFAM" id="SSF51905">
    <property type="entry name" value="FAD/NAD(P)-binding domain"/>
    <property type="match status" value="1"/>
</dbReference>
<organism evidence="2 3">
    <name type="scientific">Thermalbibacter longus</name>
    <dbReference type="NCBI Taxonomy" id="2951981"/>
    <lineage>
        <taxon>Bacteria</taxon>
        <taxon>Pseudomonadati</taxon>
        <taxon>Thermomicrobiota</taxon>
        <taxon>Thermomicrobia</taxon>
        <taxon>Thermomicrobiales</taxon>
        <taxon>Thermomicrobiaceae</taxon>
        <taxon>Thermalbibacter</taxon>
    </lineage>
</organism>
<feature type="domain" description="FAD dependent oxidoreductase" evidence="1">
    <location>
        <begin position="76"/>
        <end position="408"/>
    </location>
</feature>
<gene>
    <name evidence="2" type="ORF">NET02_12010</name>
</gene>
<evidence type="ECO:0000313" key="2">
    <source>
        <dbReference type="EMBL" id="MCM8749874.1"/>
    </source>
</evidence>
<dbReference type="Pfam" id="PF01266">
    <property type="entry name" value="DAO"/>
    <property type="match status" value="1"/>
</dbReference>
<evidence type="ECO:0000313" key="3">
    <source>
        <dbReference type="Proteomes" id="UP001165306"/>
    </source>
</evidence>
<sequence>MVEELRGAEGKSMMNRRWWAGLAGLAGIAIPLLAADRLPGPRPRPGEEPERSPSYWMHTIPDLPRCPRVERDMHVDVAVIGGGFTGLAIAYYLKRNQPSLRVAVLEMQRMGSGASSRNSGAVGPRFRGQTLPSSADRGYQLLKAFAEIEDLGFDLVESVPALTLYTGRRVPPDAVLFGDELCEHIGSPFYSAASLRYTNTLHPGKLIAGLVEANRRHGVELYEWSPVLRIERGRGSEPITLHTPGGRVVARDVAVATNAYTPQLGLARDIIAVLHHRVIVTRSLTDDEWARSGLERWPIRFEEGGYYTHTVRGTPDRRFFYRHVLGHRVFERTTWPLDRHAREVGQRELIRRYPWLDGVAVEYEWHGVTARTRDWWPVAGRIDEHLYIAAGYNGSGVMPSHYFGYLIACSILGIPDHDMRLLRPPECHSRIPGEFARHLCFQGWMLYRRWRDARICHRYQ</sequence>
<accession>A0AA41WFZ4</accession>
<name>A0AA41WFZ4_9BACT</name>
<dbReference type="InterPro" id="IPR036188">
    <property type="entry name" value="FAD/NAD-bd_sf"/>
</dbReference>
<dbReference type="EMBL" id="JAMSLR010000008">
    <property type="protein sequence ID" value="MCM8749874.1"/>
    <property type="molecule type" value="Genomic_DNA"/>
</dbReference>
<proteinExistence type="predicted"/>
<comment type="caution">
    <text evidence="2">The sequence shown here is derived from an EMBL/GenBank/DDBJ whole genome shotgun (WGS) entry which is preliminary data.</text>
</comment>
<evidence type="ECO:0000259" key="1">
    <source>
        <dbReference type="Pfam" id="PF01266"/>
    </source>
</evidence>
<dbReference type="Gene3D" id="3.30.9.10">
    <property type="entry name" value="D-Amino Acid Oxidase, subunit A, domain 2"/>
    <property type="match status" value="1"/>
</dbReference>
<dbReference type="Gene3D" id="3.50.50.60">
    <property type="entry name" value="FAD/NAD(P)-binding domain"/>
    <property type="match status" value="1"/>
</dbReference>
<dbReference type="InterPro" id="IPR006076">
    <property type="entry name" value="FAD-dep_OxRdtase"/>
</dbReference>
<dbReference type="AlphaFoldDB" id="A0AA41WFZ4"/>